<feature type="domain" description="DNA/RNA non-specific endonuclease/pyrophosphatase/phosphodiesterase" evidence="4">
    <location>
        <begin position="50"/>
        <end position="252"/>
    </location>
</feature>
<feature type="active site" description="Proton acceptor" evidence="1">
    <location>
        <position position="114"/>
    </location>
</feature>
<dbReference type="Proteomes" id="UP000218775">
    <property type="component" value="Unassembled WGS sequence"/>
</dbReference>
<dbReference type="GO" id="GO:0046872">
    <property type="term" value="F:metal ion binding"/>
    <property type="evidence" value="ECO:0007669"/>
    <property type="project" value="UniProtKB-KW"/>
</dbReference>
<dbReference type="SMART" id="SM00477">
    <property type="entry name" value="NUC"/>
    <property type="match status" value="1"/>
</dbReference>
<dbReference type="InterPro" id="IPR020821">
    <property type="entry name" value="ENPP1-3/EXOG-like_nuc-like"/>
</dbReference>
<evidence type="ECO:0000313" key="5">
    <source>
        <dbReference type="EMBL" id="PCI78421.1"/>
    </source>
</evidence>
<dbReference type="GO" id="GO:0004521">
    <property type="term" value="F:RNA endonuclease activity"/>
    <property type="evidence" value="ECO:0007669"/>
    <property type="project" value="TreeGrafter"/>
</dbReference>
<dbReference type="SMART" id="SM00892">
    <property type="entry name" value="Endonuclease_NS"/>
    <property type="match status" value="1"/>
</dbReference>
<dbReference type="AlphaFoldDB" id="A0A2A4X7Y2"/>
<dbReference type="Pfam" id="PF01223">
    <property type="entry name" value="Endonuclease_NS"/>
    <property type="match status" value="1"/>
</dbReference>
<feature type="domain" description="ENPP1-3/EXOG-like endonuclease/phosphodiesterase" evidence="3">
    <location>
        <begin position="51"/>
        <end position="234"/>
    </location>
</feature>
<gene>
    <name evidence="5" type="ORF">COB21_00895</name>
</gene>
<feature type="binding site" evidence="2">
    <location>
        <position position="145"/>
    </location>
    <ligand>
        <name>Mg(2+)</name>
        <dbReference type="ChEBI" id="CHEBI:18420"/>
        <note>catalytic</note>
    </ligand>
</feature>
<proteinExistence type="predicted"/>
<evidence type="ECO:0000256" key="2">
    <source>
        <dbReference type="PIRSR" id="PIRSR640255-2"/>
    </source>
</evidence>
<evidence type="ECO:0000256" key="1">
    <source>
        <dbReference type="PIRSR" id="PIRSR640255-1"/>
    </source>
</evidence>
<comment type="caution">
    <text evidence="5">The sequence shown here is derived from an EMBL/GenBank/DDBJ whole genome shotgun (WGS) entry which is preliminary data.</text>
</comment>
<accession>A0A2A4X7Y2</accession>
<dbReference type="PANTHER" id="PTHR13966:SF5">
    <property type="entry name" value="ENDONUCLEASE G, MITOCHONDRIAL"/>
    <property type="match status" value="1"/>
</dbReference>
<dbReference type="CDD" id="cd00091">
    <property type="entry name" value="NUC"/>
    <property type="match status" value="1"/>
</dbReference>
<protein>
    <recommendedName>
        <fullName evidence="7">Endonuclease</fullName>
    </recommendedName>
</protein>
<evidence type="ECO:0008006" key="7">
    <source>
        <dbReference type="Google" id="ProtNLM"/>
    </source>
</evidence>
<dbReference type="InterPro" id="IPR044925">
    <property type="entry name" value="His-Me_finger_sf"/>
</dbReference>
<dbReference type="EMBL" id="NVUK01000006">
    <property type="protein sequence ID" value="PCI78421.1"/>
    <property type="molecule type" value="Genomic_DNA"/>
</dbReference>
<evidence type="ECO:0000259" key="4">
    <source>
        <dbReference type="SMART" id="SM00892"/>
    </source>
</evidence>
<organism evidence="5 6">
    <name type="scientific">Aerophobetes bacterium</name>
    <dbReference type="NCBI Taxonomy" id="2030807"/>
    <lineage>
        <taxon>Bacteria</taxon>
        <taxon>Candidatus Aerophobota</taxon>
    </lineage>
</organism>
<evidence type="ECO:0000313" key="6">
    <source>
        <dbReference type="Proteomes" id="UP000218775"/>
    </source>
</evidence>
<sequence length="260" mass="30274">MNIKKYFIILTTLCALGLAVFIDPSAIAWIFNKPSKISRQEYPHSHPILEKENFTLCYDGKNKVPLWTLEKLDGTEQNIHINRKSTRFNEDKQIYPFHRSSLEDYKHSGYDRGHLCPAKNHKQSFQEYSDTFLLSNICPMPPEFNQGIWKQLENYAYNLSKTNASVTLISGPLFIKKKHHITYAVIGENNVAVPTHFFKVIHIEDQKHKIRTEVFVIDVNKHPQSLFVDKNKQEIDPSLITTLAYLENVSGITFPRYYNE</sequence>
<keyword evidence="2" id="KW-0479">Metal-binding</keyword>
<dbReference type="GO" id="GO:0003676">
    <property type="term" value="F:nucleic acid binding"/>
    <property type="evidence" value="ECO:0007669"/>
    <property type="project" value="InterPro"/>
</dbReference>
<dbReference type="SUPFAM" id="SSF54060">
    <property type="entry name" value="His-Me finger endonucleases"/>
    <property type="match status" value="1"/>
</dbReference>
<dbReference type="PANTHER" id="PTHR13966">
    <property type="entry name" value="ENDONUCLEASE RELATED"/>
    <property type="match status" value="1"/>
</dbReference>
<dbReference type="Gene3D" id="3.40.570.10">
    <property type="entry name" value="Extracellular Endonuclease, subunit A"/>
    <property type="match status" value="1"/>
</dbReference>
<evidence type="ECO:0000259" key="3">
    <source>
        <dbReference type="SMART" id="SM00477"/>
    </source>
</evidence>
<dbReference type="InterPro" id="IPR040255">
    <property type="entry name" value="Non-specific_endonuclease"/>
</dbReference>
<dbReference type="GO" id="GO:0000014">
    <property type="term" value="F:single-stranded DNA endodeoxyribonuclease activity"/>
    <property type="evidence" value="ECO:0007669"/>
    <property type="project" value="TreeGrafter"/>
</dbReference>
<dbReference type="InterPro" id="IPR001604">
    <property type="entry name" value="Endo_G_ENPP1-like_dom"/>
</dbReference>
<name>A0A2A4X7Y2_UNCAE</name>
<dbReference type="InterPro" id="IPR044929">
    <property type="entry name" value="DNA/RNA_non-sp_Endonuclease_sf"/>
</dbReference>
<reference evidence="6" key="1">
    <citation type="submission" date="2017-08" db="EMBL/GenBank/DDBJ databases">
        <title>A dynamic microbial community with high functional redundancy inhabits the cold, oxic subseafloor aquifer.</title>
        <authorList>
            <person name="Tully B.J."/>
            <person name="Wheat C.G."/>
            <person name="Glazer B.T."/>
            <person name="Huber J.A."/>
        </authorList>
    </citation>
    <scope>NUCLEOTIDE SEQUENCE [LARGE SCALE GENOMIC DNA]</scope>
</reference>